<evidence type="ECO:0000313" key="2">
    <source>
        <dbReference type="EMBL" id="OHS97245.1"/>
    </source>
</evidence>
<dbReference type="RefSeq" id="XP_068350382.1">
    <property type="nucleotide sequence ID" value="XM_068494896.1"/>
</dbReference>
<accession>A0A1J4JI96</accession>
<gene>
    <name evidence="2" type="ORF">TRFO_09488</name>
</gene>
<dbReference type="AlphaFoldDB" id="A0A1J4JI96"/>
<evidence type="ECO:0000313" key="3">
    <source>
        <dbReference type="Proteomes" id="UP000179807"/>
    </source>
</evidence>
<keyword evidence="1" id="KW-1133">Transmembrane helix</keyword>
<protein>
    <recommendedName>
        <fullName evidence="4">Isochorismatase-like domain-containing protein</fullName>
    </recommendedName>
</protein>
<keyword evidence="3" id="KW-1185">Reference proteome</keyword>
<dbReference type="InterPro" id="IPR036380">
    <property type="entry name" value="Isochorismatase-like_sf"/>
</dbReference>
<dbReference type="VEuPathDB" id="TrichDB:TRFO_09488"/>
<proteinExistence type="predicted"/>
<dbReference type="SUPFAM" id="SSF52499">
    <property type="entry name" value="Isochorismatase-like hydrolases"/>
    <property type="match status" value="1"/>
</dbReference>
<comment type="caution">
    <text evidence="2">The sequence shown here is derived from an EMBL/GenBank/DDBJ whole genome shotgun (WGS) entry which is preliminary data.</text>
</comment>
<sequence>MRIRKESFSILFLRIFHTLVVVLWISFLISKFPFEQEKFEKPIKQKPLKIYRNSPSSDKFIIKTRNINSSGTFYIKRSINLSETVIYVDMWRSHWCTYYNDREFFFTPRINEMCQRFRQLDVPVVHISMSVDAFNPNTIQRKSGRRIVSAGNLTILEKFNAQAMRYHKDYIPGFKDTCVYKDQERFGKYRDNRFTKQIAVSQDDYFVQNFKESAMSFVGLGAKHVIFLGQHTNMCLMAVFLYCREVGLDLIIVRDLVDACWLYEYQKDHVKNHTAGNNAVNDYFDKEFGTSVLSYDLIKSIKRYNKPRKQPVYNMFTNVAFMFKNL</sequence>
<organism evidence="2 3">
    <name type="scientific">Tritrichomonas foetus</name>
    <dbReference type="NCBI Taxonomy" id="1144522"/>
    <lineage>
        <taxon>Eukaryota</taxon>
        <taxon>Metamonada</taxon>
        <taxon>Parabasalia</taxon>
        <taxon>Tritrichomonadida</taxon>
        <taxon>Tritrichomonadidae</taxon>
        <taxon>Tritrichomonas</taxon>
    </lineage>
</organism>
<reference evidence="2" key="1">
    <citation type="submission" date="2016-10" db="EMBL/GenBank/DDBJ databases">
        <authorList>
            <person name="Benchimol M."/>
            <person name="Almeida L.G."/>
            <person name="Vasconcelos A.T."/>
            <person name="Perreira-Neves A."/>
            <person name="Rosa I.A."/>
            <person name="Tasca T."/>
            <person name="Bogo M.R."/>
            <person name="de Souza W."/>
        </authorList>
    </citation>
    <scope>NUCLEOTIDE SEQUENCE [LARGE SCALE GENOMIC DNA]</scope>
    <source>
        <strain evidence="2">K</strain>
    </source>
</reference>
<keyword evidence="1" id="KW-0812">Transmembrane</keyword>
<dbReference type="EMBL" id="MLAK01001126">
    <property type="protein sequence ID" value="OHS97245.1"/>
    <property type="molecule type" value="Genomic_DNA"/>
</dbReference>
<dbReference type="Proteomes" id="UP000179807">
    <property type="component" value="Unassembled WGS sequence"/>
</dbReference>
<dbReference type="GeneID" id="94829600"/>
<name>A0A1J4JI96_9EUKA</name>
<keyword evidence="1" id="KW-0472">Membrane</keyword>
<dbReference type="Gene3D" id="3.40.50.850">
    <property type="entry name" value="Isochorismatase-like"/>
    <property type="match status" value="1"/>
</dbReference>
<evidence type="ECO:0008006" key="4">
    <source>
        <dbReference type="Google" id="ProtNLM"/>
    </source>
</evidence>
<evidence type="ECO:0000256" key="1">
    <source>
        <dbReference type="SAM" id="Phobius"/>
    </source>
</evidence>
<dbReference type="OrthoDB" id="10380214at2759"/>
<feature type="transmembrane region" description="Helical" evidence="1">
    <location>
        <begin position="12"/>
        <end position="34"/>
    </location>
</feature>